<keyword evidence="2" id="KW-1185">Reference proteome</keyword>
<evidence type="ECO:0000313" key="1">
    <source>
        <dbReference type="EMBL" id="CAI2194872.1"/>
    </source>
</evidence>
<protein>
    <submittedName>
        <fullName evidence="1">13474_t:CDS:1</fullName>
    </submittedName>
</protein>
<organism evidence="1 2">
    <name type="scientific">Funneliformis geosporum</name>
    <dbReference type="NCBI Taxonomy" id="1117311"/>
    <lineage>
        <taxon>Eukaryota</taxon>
        <taxon>Fungi</taxon>
        <taxon>Fungi incertae sedis</taxon>
        <taxon>Mucoromycota</taxon>
        <taxon>Glomeromycotina</taxon>
        <taxon>Glomeromycetes</taxon>
        <taxon>Glomerales</taxon>
        <taxon>Glomeraceae</taxon>
        <taxon>Funneliformis</taxon>
    </lineage>
</organism>
<dbReference type="EMBL" id="CAMKVN010011572">
    <property type="protein sequence ID" value="CAI2194872.1"/>
    <property type="molecule type" value="Genomic_DNA"/>
</dbReference>
<accession>A0A9W4T6H3</accession>
<dbReference type="Proteomes" id="UP001153678">
    <property type="component" value="Unassembled WGS sequence"/>
</dbReference>
<name>A0A9W4T6H3_9GLOM</name>
<feature type="non-terminal residue" evidence="1">
    <location>
        <position position="60"/>
    </location>
</feature>
<evidence type="ECO:0000313" key="2">
    <source>
        <dbReference type="Proteomes" id="UP001153678"/>
    </source>
</evidence>
<dbReference type="AlphaFoldDB" id="A0A9W4T6H3"/>
<reference evidence="1" key="1">
    <citation type="submission" date="2022-08" db="EMBL/GenBank/DDBJ databases">
        <authorList>
            <person name="Kallberg Y."/>
            <person name="Tangrot J."/>
            <person name="Rosling A."/>
        </authorList>
    </citation>
    <scope>NUCLEOTIDE SEQUENCE</scope>
    <source>
        <strain evidence="1">Wild A</strain>
    </source>
</reference>
<comment type="caution">
    <text evidence="1">The sequence shown here is derived from an EMBL/GenBank/DDBJ whole genome shotgun (WGS) entry which is preliminary data.</text>
</comment>
<proteinExistence type="predicted"/>
<sequence>MLASHSMTSNNLCLASSNFCNTSEDGLRKAFLQIQHLVALLYALRSLDAIIISADADNSS</sequence>
<gene>
    <name evidence="1" type="ORF">FWILDA_LOCUS16793</name>
</gene>